<evidence type="ECO:0000313" key="4">
    <source>
        <dbReference type="Proteomes" id="UP001472677"/>
    </source>
</evidence>
<dbReference type="Proteomes" id="UP001472677">
    <property type="component" value="Unassembled WGS sequence"/>
</dbReference>
<keyword evidence="4" id="KW-1185">Reference proteome</keyword>
<sequence>MPLYMLHRSMLLAKLLALDLPLEHEGRIHKAIDHEGLPMALYLPLSAGAYFDKLQDQRLDQLELQKAMAMELKWILSKVLDQPAILPMPRAPIDSLENSQTNRIVSKKKGGGLPRSGDGGIARSENLTFEQLLNKYCLSYEDIWLRLEFGHSLELTLRFHGRICQPYVNRACSKLEAECRLLPTGLAEEIDMRNSIRQQERRSITYTWAGRLETKHNSEAGSSSGSHSRNQDITPEDRTEGHSLSSLVFNQRKQQKTGA</sequence>
<gene>
    <name evidence="3" type="ORF">V6N12_057940</name>
</gene>
<proteinExistence type="predicted"/>
<evidence type="ECO:0000313" key="3">
    <source>
        <dbReference type="EMBL" id="KAK8491511.1"/>
    </source>
</evidence>
<reference evidence="3 4" key="1">
    <citation type="journal article" date="2024" name="G3 (Bethesda)">
        <title>Genome assembly of Hibiscus sabdariffa L. provides insights into metabolisms of medicinal natural products.</title>
        <authorList>
            <person name="Kim T."/>
        </authorList>
    </citation>
    <scope>NUCLEOTIDE SEQUENCE [LARGE SCALE GENOMIC DNA]</scope>
    <source>
        <strain evidence="3">TK-2024</strain>
        <tissue evidence="3">Old leaves</tissue>
    </source>
</reference>
<organism evidence="3 4">
    <name type="scientific">Hibiscus sabdariffa</name>
    <name type="common">roselle</name>
    <dbReference type="NCBI Taxonomy" id="183260"/>
    <lineage>
        <taxon>Eukaryota</taxon>
        <taxon>Viridiplantae</taxon>
        <taxon>Streptophyta</taxon>
        <taxon>Embryophyta</taxon>
        <taxon>Tracheophyta</taxon>
        <taxon>Spermatophyta</taxon>
        <taxon>Magnoliopsida</taxon>
        <taxon>eudicotyledons</taxon>
        <taxon>Gunneridae</taxon>
        <taxon>Pentapetalae</taxon>
        <taxon>rosids</taxon>
        <taxon>malvids</taxon>
        <taxon>Malvales</taxon>
        <taxon>Malvaceae</taxon>
        <taxon>Malvoideae</taxon>
        <taxon>Hibiscus</taxon>
    </lineage>
</organism>
<protein>
    <submittedName>
        <fullName evidence="3">Uncharacterized protein</fullName>
    </submittedName>
</protein>
<evidence type="ECO:0000256" key="1">
    <source>
        <dbReference type="SAM" id="MobiDB-lite"/>
    </source>
</evidence>
<feature type="compositionally biased region" description="Low complexity" evidence="1">
    <location>
        <begin position="219"/>
        <end position="228"/>
    </location>
</feature>
<name>A0ABR2AFM3_9ROSI</name>
<feature type="chain" id="PRO_5047521983" evidence="2">
    <location>
        <begin position="18"/>
        <end position="259"/>
    </location>
</feature>
<feature type="signal peptide" evidence="2">
    <location>
        <begin position="1"/>
        <end position="17"/>
    </location>
</feature>
<keyword evidence="2" id="KW-0732">Signal</keyword>
<feature type="compositionally biased region" description="Polar residues" evidence="1">
    <location>
        <begin position="242"/>
        <end position="259"/>
    </location>
</feature>
<evidence type="ECO:0000256" key="2">
    <source>
        <dbReference type="SAM" id="SignalP"/>
    </source>
</evidence>
<dbReference type="EMBL" id="JBBPBM010000784">
    <property type="protein sequence ID" value="KAK8491511.1"/>
    <property type="molecule type" value="Genomic_DNA"/>
</dbReference>
<feature type="region of interest" description="Disordered" evidence="1">
    <location>
        <begin position="215"/>
        <end position="259"/>
    </location>
</feature>
<accession>A0ABR2AFM3</accession>
<comment type="caution">
    <text evidence="3">The sequence shown here is derived from an EMBL/GenBank/DDBJ whole genome shotgun (WGS) entry which is preliminary data.</text>
</comment>